<sequence length="490" mass="56069">MTGLLDLPIEIRENIYRYCLGGEPPYSLNPYTNKMTNPDGSLIDLRITMTCKQINDEASDYALRQMKFSTWSGQAPGTYAGRSEYIMTALQILYAKRVLPRVALDQKTCEEMSKALPRFAPCLEAVKADRHVGPGGWSESCREIPSAFRKLVRSCIQKSSSDRRHRDKPSNLMTTSLATLYTDVQLAALDPAPRSIPSLRNLERMESSIRSARARLLQELDTWKWFKHRYSAAALAVKFLESLPRRTRMRITYIVLNEDRPAVGFAECHGLGLIPYCHENPRLLVERKVDLWRNAFHTTTTHGGIYHLRRWFYNTPQETRNPTLLATNYVSHPVAVWIIEASELRAAGMPPGSFTLSFKGDSVCSEIFQTVIIRDAAWQLAMEKCIERGLLPKAMHPRSPFFWTANNSWYIFHGFPQAVQDMLDKKSVVKCDFDLGSGIDVEELIEEKLAVCADVKAWEEGWSIRERDWLEPRLPLPSWDSLLCENSSQW</sequence>
<comment type="caution">
    <text evidence="1">The sequence shown here is derived from an EMBL/GenBank/DDBJ whole genome shotgun (WGS) entry which is preliminary data.</text>
</comment>
<evidence type="ECO:0000313" key="2">
    <source>
        <dbReference type="Proteomes" id="UP000652219"/>
    </source>
</evidence>
<gene>
    <name evidence="1" type="ORF">CSOJ01_14947</name>
</gene>
<dbReference type="EMBL" id="WIGN01000554">
    <property type="protein sequence ID" value="KAF6788750.1"/>
    <property type="molecule type" value="Genomic_DNA"/>
</dbReference>
<evidence type="ECO:0000313" key="1">
    <source>
        <dbReference type="EMBL" id="KAF6788750.1"/>
    </source>
</evidence>
<name>A0A8H6MJ80_9PEZI</name>
<accession>A0A8H6MJ80</accession>
<organism evidence="1 2">
    <name type="scientific">Colletotrichum sojae</name>
    <dbReference type="NCBI Taxonomy" id="2175907"/>
    <lineage>
        <taxon>Eukaryota</taxon>
        <taxon>Fungi</taxon>
        <taxon>Dikarya</taxon>
        <taxon>Ascomycota</taxon>
        <taxon>Pezizomycotina</taxon>
        <taxon>Sordariomycetes</taxon>
        <taxon>Hypocreomycetidae</taxon>
        <taxon>Glomerellales</taxon>
        <taxon>Glomerellaceae</taxon>
        <taxon>Colletotrichum</taxon>
        <taxon>Colletotrichum orchidearum species complex</taxon>
    </lineage>
</organism>
<keyword evidence="2" id="KW-1185">Reference proteome</keyword>
<dbReference type="AlphaFoldDB" id="A0A8H6MJ80"/>
<protein>
    <submittedName>
        <fullName evidence="1">Uncharacterized protein</fullName>
    </submittedName>
</protein>
<proteinExistence type="predicted"/>
<reference evidence="1 2" key="1">
    <citation type="journal article" date="2020" name="Phytopathology">
        <title>Genome Sequence Resources of Colletotrichum truncatum, C. plurivorum, C. musicola, and C. sojae: Four Species Pathogenic to Soybean (Glycine max).</title>
        <authorList>
            <person name="Rogerio F."/>
            <person name="Boufleur T.R."/>
            <person name="Ciampi-Guillardi M."/>
            <person name="Sukno S.A."/>
            <person name="Thon M.R."/>
            <person name="Massola Junior N.S."/>
            <person name="Baroncelli R."/>
        </authorList>
    </citation>
    <scope>NUCLEOTIDE SEQUENCE [LARGE SCALE GENOMIC DNA]</scope>
    <source>
        <strain evidence="1 2">LFN0009</strain>
    </source>
</reference>
<dbReference type="Proteomes" id="UP000652219">
    <property type="component" value="Unassembled WGS sequence"/>
</dbReference>